<feature type="domain" description="TonB-dependent receptor plug" evidence="14">
    <location>
        <begin position="129"/>
        <end position="230"/>
    </location>
</feature>
<dbReference type="Pfam" id="PF13715">
    <property type="entry name" value="CarbopepD_reg_2"/>
    <property type="match status" value="1"/>
</dbReference>
<keyword evidence="4 10" id="KW-0812">Transmembrane</keyword>
<dbReference type="SUPFAM" id="SSF49464">
    <property type="entry name" value="Carboxypeptidase regulatory domain-like"/>
    <property type="match status" value="1"/>
</dbReference>
<dbReference type="InterPro" id="IPR039426">
    <property type="entry name" value="TonB-dep_rcpt-like"/>
</dbReference>
<evidence type="ECO:0000256" key="8">
    <source>
        <dbReference type="ARBA" id="ARBA00023170"/>
    </source>
</evidence>
<name>A0A9D6QP82_UNCEI</name>
<evidence type="ECO:0000256" key="7">
    <source>
        <dbReference type="ARBA" id="ARBA00023136"/>
    </source>
</evidence>
<keyword evidence="3 10" id="KW-1134">Transmembrane beta strand</keyword>
<dbReference type="PROSITE" id="PS52016">
    <property type="entry name" value="TONB_DEPENDENT_REC_3"/>
    <property type="match status" value="1"/>
</dbReference>
<dbReference type="Gene3D" id="2.40.170.20">
    <property type="entry name" value="TonB-dependent receptor, beta-barrel domain"/>
    <property type="match status" value="1"/>
</dbReference>
<reference evidence="15" key="1">
    <citation type="submission" date="2020-07" db="EMBL/GenBank/DDBJ databases">
        <title>Huge and variable diversity of episymbiotic CPR bacteria and DPANN archaea in groundwater ecosystems.</title>
        <authorList>
            <person name="He C.Y."/>
            <person name="Keren R."/>
            <person name="Whittaker M."/>
            <person name="Farag I.F."/>
            <person name="Doudna J."/>
            <person name="Cate J.H.D."/>
            <person name="Banfield J.F."/>
        </authorList>
    </citation>
    <scope>NUCLEOTIDE SEQUENCE</scope>
    <source>
        <strain evidence="15">NC_groundwater_928_Pr1_S-0.2um_72_17</strain>
    </source>
</reference>
<evidence type="ECO:0000256" key="2">
    <source>
        <dbReference type="ARBA" id="ARBA00022448"/>
    </source>
</evidence>
<evidence type="ECO:0000313" key="16">
    <source>
        <dbReference type="Proteomes" id="UP000807850"/>
    </source>
</evidence>
<dbReference type="GO" id="GO:0044718">
    <property type="term" value="P:siderophore transmembrane transport"/>
    <property type="evidence" value="ECO:0007669"/>
    <property type="project" value="TreeGrafter"/>
</dbReference>
<comment type="caution">
    <text evidence="15">The sequence shown here is derived from an EMBL/GenBank/DDBJ whole genome shotgun (WGS) entry which is preliminary data.</text>
</comment>
<dbReference type="SUPFAM" id="SSF56935">
    <property type="entry name" value="Porins"/>
    <property type="match status" value="1"/>
</dbReference>
<dbReference type="Pfam" id="PF07715">
    <property type="entry name" value="Plug"/>
    <property type="match status" value="1"/>
</dbReference>
<evidence type="ECO:0000313" key="15">
    <source>
        <dbReference type="EMBL" id="MBI3539679.1"/>
    </source>
</evidence>
<evidence type="ECO:0000256" key="10">
    <source>
        <dbReference type="PROSITE-ProRule" id="PRU01360"/>
    </source>
</evidence>
<feature type="chain" id="PRO_5038453177" evidence="12">
    <location>
        <begin position="28"/>
        <end position="937"/>
    </location>
</feature>
<dbReference type="InterPro" id="IPR036942">
    <property type="entry name" value="Beta-barrel_TonB_sf"/>
</dbReference>
<gene>
    <name evidence="15" type="ORF">HY076_05350</name>
</gene>
<keyword evidence="9 10" id="KW-0998">Cell outer membrane</keyword>
<dbReference type="Gene3D" id="2.170.130.10">
    <property type="entry name" value="TonB-dependent receptor, plug domain"/>
    <property type="match status" value="1"/>
</dbReference>
<accession>A0A9D6QP82</accession>
<dbReference type="PANTHER" id="PTHR30069">
    <property type="entry name" value="TONB-DEPENDENT OUTER MEMBRANE RECEPTOR"/>
    <property type="match status" value="1"/>
</dbReference>
<keyword evidence="8 15" id="KW-0675">Receptor</keyword>
<dbReference type="EMBL" id="JACQAY010000167">
    <property type="protein sequence ID" value="MBI3539679.1"/>
    <property type="molecule type" value="Genomic_DNA"/>
</dbReference>
<proteinExistence type="inferred from homology"/>
<keyword evidence="5 12" id="KW-0732">Signal</keyword>
<dbReference type="InterPro" id="IPR012910">
    <property type="entry name" value="Plug_dom"/>
</dbReference>
<dbReference type="InterPro" id="IPR000531">
    <property type="entry name" value="Beta-barrel_TonB"/>
</dbReference>
<evidence type="ECO:0000256" key="1">
    <source>
        <dbReference type="ARBA" id="ARBA00004571"/>
    </source>
</evidence>
<keyword evidence="6 11" id="KW-0798">TonB box</keyword>
<comment type="similarity">
    <text evidence="10 11">Belongs to the TonB-dependent receptor family.</text>
</comment>
<evidence type="ECO:0000259" key="14">
    <source>
        <dbReference type="Pfam" id="PF07715"/>
    </source>
</evidence>
<keyword evidence="7 10" id="KW-0472">Membrane</keyword>
<evidence type="ECO:0000256" key="4">
    <source>
        <dbReference type="ARBA" id="ARBA00022692"/>
    </source>
</evidence>
<protein>
    <submittedName>
        <fullName evidence="15">TonB-dependent receptor</fullName>
    </submittedName>
</protein>
<feature type="signal peptide" evidence="12">
    <location>
        <begin position="1"/>
        <end position="27"/>
    </location>
</feature>
<dbReference type="GO" id="GO:0015344">
    <property type="term" value="F:siderophore uptake transmembrane transporter activity"/>
    <property type="evidence" value="ECO:0007669"/>
    <property type="project" value="TreeGrafter"/>
</dbReference>
<evidence type="ECO:0000256" key="5">
    <source>
        <dbReference type="ARBA" id="ARBA00022729"/>
    </source>
</evidence>
<evidence type="ECO:0000259" key="13">
    <source>
        <dbReference type="Pfam" id="PF00593"/>
    </source>
</evidence>
<dbReference type="GO" id="GO:0009279">
    <property type="term" value="C:cell outer membrane"/>
    <property type="evidence" value="ECO:0007669"/>
    <property type="project" value="UniProtKB-SubCell"/>
</dbReference>
<evidence type="ECO:0000256" key="12">
    <source>
        <dbReference type="SAM" id="SignalP"/>
    </source>
</evidence>
<evidence type="ECO:0000256" key="11">
    <source>
        <dbReference type="RuleBase" id="RU003357"/>
    </source>
</evidence>
<dbReference type="Gene3D" id="2.60.40.1120">
    <property type="entry name" value="Carboxypeptidase-like, regulatory domain"/>
    <property type="match status" value="1"/>
</dbReference>
<sequence>MSRRAPWAVAAVVFVVAITLFAPVARAGTTGKLTGTVKDEQGKPVVGANVRVEGLRIGALSDDQGTYLMIGIPGGEYVIHANMMGYAAFTASHVTIQPDFTTEINITLKTEAVQMNEVKVDAERPLLQKDATSTTRFLSSDQLARLPTRGYQDAAAQQSGVVNFQRLIDQESQNGPTLIVRGGRPNETAYYVDGFSQQDPLTGNSTTSINNDAIQEVVVLNGGFNAEYGRIMSGVINVITREGSHKYSGSFESLTDNFSGYGKNILGAKSYDYNVYDFNFGGPLVPNKDWGTFYYSGERRWDRDRRPNSLFDGPIPSNGLAGWTHQAKLSVPLGDKMALRLGGLVSSDDWQEYLNTYRFNLAHAPRYQDRNRSVTGQFNHTLSTKSFYSLGVNYFYTDRKRGDGVYFDDVASYSAHGQANIRPDIPWFWPGYSGLGTGPLGDSLAAEAARAGTGHVFDDYLHRESQYIGVKGDYTNQVNPFHQMKAGLEVDRHNLRFYENYFPSTPGLVQDINRYGFAIDGKTHVDGGLDGPRKPLTASAYIQDKYERAGLVVNAGLRYDYINVDVPALLNENVPLGTLGTLDSSRLVDNKRYSRVSPRVGIGFPVTDKTVMHVNWGQFFQQPNLQDLYVSYQFLEHKIKTGGYYVGFGNPNLKPEQTTAYEVGIQHMVSPRARLDITAYYKDVKDLVEVATISSFPNAFSSYRNKDYGTVKGVDVGFALRRVNHIEANFAYSLSYAVGTGSVSNTQRNIAWYADNPPKQTAPLDFDQRHKLSVNLDYLLNKGEGPKVGGKAWFENMNIDVLFNVASGTPYTPTNIYDEVTLAAVATQPIGPINSRYGPWTQTVDFKATRSFPVGNVNVSVYGWVLNAFDTKNAINEFTGTGSPYSTAYLNTSDGNNLLGTLAAESIDGRDAYAKALQSPALFSNPRLIRFGLRVGF</sequence>
<dbReference type="Pfam" id="PF00593">
    <property type="entry name" value="TonB_dep_Rec_b-barrel"/>
    <property type="match status" value="1"/>
</dbReference>
<feature type="domain" description="TonB-dependent receptor-like beta-barrel" evidence="13">
    <location>
        <begin position="354"/>
        <end position="867"/>
    </location>
</feature>
<comment type="subcellular location">
    <subcellularLocation>
        <location evidence="1 10">Cell outer membrane</location>
        <topology evidence="1 10">Multi-pass membrane protein</topology>
    </subcellularLocation>
</comment>
<dbReference type="InterPro" id="IPR037066">
    <property type="entry name" value="Plug_dom_sf"/>
</dbReference>
<dbReference type="Proteomes" id="UP000807850">
    <property type="component" value="Unassembled WGS sequence"/>
</dbReference>
<organism evidence="15 16">
    <name type="scientific">Eiseniibacteriota bacterium</name>
    <dbReference type="NCBI Taxonomy" id="2212470"/>
    <lineage>
        <taxon>Bacteria</taxon>
        <taxon>Candidatus Eiseniibacteriota</taxon>
    </lineage>
</organism>
<dbReference type="PANTHER" id="PTHR30069:SF29">
    <property type="entry name" value="HEMOGLOBIN AND HEMOGLOBIN-HAPTOGLOBIN-BINDING PROTEIN 1-RELATED"/>
    <property type="match status" value="1"/>
</dbReference>
<evidence type="ECO:0000256" key="3">
    <source>
        <dbReference type="ARBA" id="ARBA00022452"/>
    </source>
</evidence>
<dbReference type="AlphaFoldDB" id="A0A9D6QP82"/>
<keyword evidence="2 10" id="KW-0813">Transport</keyword>
<dbReference type="InterPro" id="IPR008969">
    <property type="entry name" value="CarboxyPept-like_regulatory"/>
</dbReference>
<evidence type="ECO:0000256" key="6">
    <source>
        <dbReference type="ARBA" id="ARBA00023077"/>
    </source>
</evidence>
<evidence type="ECO:0000256" key="9">
    <source>
        <dbReference type="ARBA" id="ARBA00023237"/>
    </source>
</evidence>